<dbReference type="InterPro" id="IPR020846">
    <property type="entry name" value="MFS_dom"/>
</dbReference>
<feature type="transmembrane region" description="Helical" evidence="9">
    <location>
        <begin position="21"/>
        <end position="40"/>
    </location>
</feature>
<reference evidence="11" key="1">
    <citation type="submission" date="2020-05" db="EMBL/GenBank/DDBJ databases">
        <title>Fertoebacter nigrum gen. nov., sp. nov., a new member of the family Rhodobacteraceae.</title>
        <authorList>
            <person name="Szuroczki S."/>
            <person name="Abbaszade G."/>
            <person name="Buni D."/>
            <person name="Schumann P."/>
            <person name="Toth E."/>
        </authorList>
    </citation>
    <scope>NUCLEOTIDE SEQUENCE</scope>
    <source>
        <strain evidence="11">RG-N-1a</strain>
    </source>
</reference>
<proteinExistence type="predicted"/>
<keyword evidence="7 9" id="KW-0472">Membrane</keyword>
<evidence type="ECO:0000256" key="9">
    <source>
        <dbReference type="SAM" id="Phobius"/>
    </source>
</evidence>
<dbReference type="PANTHER" id="PTHR43528">
    <property type="entry name" value="ALPHA-KETOGLUTARATE PERMEASE"/>
    <property type="match status" value="1"/>
</dbReference>
<evidence type="ECO:0000256" key="2">
    <source>
        <dbReference type="ARBA" id="ARBA00022448"/>
    </source>
</evidence>
<feature type="transmembrane region" description="Helical" evidence="9">
    <location>
        <begin position="81"/>
        <end position="99"/>
    </location>
</feature>
<sequence length="439" mass="46855">MDQKERRKAVASAAAGHMLEWYDFGVYAFVATNIAMQIFPSDNPTASLLATFAAFGVGFLSRPLGAVVLGRFADVRGRKAALLLSFGLMGLATVGLGLVPTYDQIGIAAPLLVLLLRLTQGFSGGGEFGPSASYMVSWAGPGRRGLFGSFNQMGSAVGALMGSGIGFGLSAVLTPEQMMSWGWRVPFLFGGLLLLVGLYLRRNSPEAPEQHLRPVRIDTTGQVPESLVTKAVRLFILAGTWAAPYYLILFYMPTYAQRVLGIDQRSALLASTLIFIVYTACVPLVGHLSDVIGRRRTILIGCASCILLSYPAFLYMTTMATFEAYLIGQFAMSMSLLFISATCPTTIVELFPPRRITWINSSYALALAIFGGFTPMAVTAAVSATGSQLAPVAFIMASCAICAINVFGMRETAFLRAVPEGEGPDQPAQSPDLASSLAR</sequence>
<evidence type="ECO:0000256" key="3">
    <source>
        <dbReference type="ARBA" id="ARBA00022475"/>
    </source>
</evidence>
<keyword evidence="5" id="KW-0769">Symport</keyword>
<evidence type="ECO:0000256" key="8">
    <source>
        <dbReference type="SAM" id="MobiDB-lite"/>
    </source>
</evidence>
<protein>
    <submittedName>
        <fullName evidence="11">MFS transporter</fullName>
    </submittedName>
</protein>
<keyword evidence="12" id="KW-1185">Reference proteome</keyword>
<dbReference type="FunFam" id="1.20.1250.20:FF:000001">
    <property type="entry name" value="Dicarboxylate MFS transporter"/>
    <property type="match status" value="1"/>
</dbReference>
<dbReference type="GO" id="GO:0005886">
    <property type="term" value="C:plasma membrane"/>
    <property type="evidence" value="ECO:0007669"/>
    <property type="project" value="UniProtKB-SubCell"/>
</dbReference>
<evidence type="ECO:0000256" key="1">
    <source>
        <dbReference type="ARBA" id="ARBA00004651"/>
    </source>
</evidence>
<feature type="compositionally biased region" description="Polar residues" evidence="8">
    <location>
        <begin position="427"/>
        <end position="439"/>
    </location>
</feature>
<dbReference type="InterPro" id="IPR051084">
    <property type="entry name" value="H+-coupled_symporters"/>
</dbReference>
<dbReference type="InterPro" id="IPR011701">
    <property type="entry name" value="MFS"/>
</dbReference>
<comment type="subcellular location">
    <subcellularLocation>
        <location evidence="1">Cell membrane</location>
        <topology evidence="1">Multi-pass membrane protein</topology>
    </subcellularLocation>
</comment>
<accession>A0A8X8KRB5</accession>
<dbReference type="SUPFAM" id="SSF103473">
    <property type="entry name" value="MFS general substrate transporter"/>
    <property type="match status" value="1"/>
</dbReference>
<evidence type="ECO:0000313" key="11">
    <source>
        <dbReference type="EMBL" id="NUB45022.1"/>
    </source>
</evidence>
<feature type="transmembrane region" description="Helical" evidence="9">
    <location>
        <begin position="105"/>
        <end position="125"/>
    </location>
</feature>
<evidence type="ECO:0000256" key="6">
    <source>
        <dbReference type="ARBA" id="ARBA00022989"/>
    </source>
</evidence>
<keyword evidence="3" id="KW-1003">Cell membrane</keyword>
<feature type="transmembrane region" description="Helical" evidence="9">
    <location>
        <begin position="46"/>
        <end position="69"/>
    </location>
</feature>
<dbReference type="EMBL" id="WHUT02000006">
    <property type="protein sequence ID" value="NUB45022.1"/>
    <property type="molecule type" value="Genomic_DNA"/>
</dbReference>
<feature type="region of interest" description="Disordered" evidence="8">
    <location>
        <begin position="418"/>
        <end position="439"/>
    </location>
</feature>
<comment type="caution">
    <text evidence="11">The sequence shown here is derived from an EMBL/GenBank/DDBJ whole genome shotgun (WGS) entry which is preliminary data.</text>
</comment>
<dbReference type="Pfam" id="PF07690">
    <property type="entry name" value="MFS_1"/>
    <property type="match status" value="1"/>
</dbReference>
<name>A0A8X8KRB5_9RHOB</name>
<dbReference type="InterPro" id="IPR036259">
    <property type="entry name" value="MFS_trans_sf"/>
</dbReference>
<dbReference type="RefSeq" id="WP_174539815.1">
    <property type="nucleotide sequence ID" value="NZ_WHUT02000006.1"/>
</dbReference>
<evidence type="ECO:0000256" key="5">
    <source>
        <dbReference type="ARBA" id="ARBA00022847"/>
    </source>
</evidence>
<dbReference type="PANTHER" id="PTHR43528:SF1">
    <property type="entry name" value="ALPHA-KETOGLUTARATE PERMEASE"/>
    <property type="match status" value="1"/>
</dbReference>
<keyword evidence="6 9" id="KW-1133">Transmembrane helix</keyword>
<feature type="transmembrane region" description="Helical" evidence="9">
    <location>
        <begin position="266"/>
        <end position="286"/>
    </location>
</feature>
<keyword evidence="4 9" id="KW-0812">Transmembrane</keyword>
<dbReference type="AlphaFoldDB" id="A0A8X8KRB5"/>
<dbReference type="PROSITE" id="PS50850">
    <property type="entry name" value="MFS"/>
    <property type="match status" value="1"/>
</dbReference>
<dbReference type="Gene3D" id="1.20.1250.20">
    <property type="entry name" value="MFS general substrate transporter like domains"/>
    <property type="match status" value="2"/>
</dbReference>
<evidence type="ECO:0000256" key="7">
    <source>
        <dbReference type="ARBA" id="ARBA00023136"/>
    </source>
</evidence>
<feature type="transmembrane region" description="Helical" evidence="9">
    <location>
        <begin position="363"/>
        <end position="383"/>
    </location>
</feature>
<feature type="transmembrane region" description="Helical" evidence="9">
    <location>
        <begin position="234"/>
        <end position="254"/>
    </location>
</feature>
<gene>
    <name evidence="11" type="ORF">GEU84_011540</name>
</gene>
<feature type="transmembrane region" description="Helical" evidence="9">
    <location>
        <begin position="330"/>
        <end position="351"/>
    </location>
</feature>
<organism evidence="11 12">
    <name type="scientific">Fertoeibacter niger</name>
    <dbReference type="NCBI Taxonomy" id="2656921"/>
    <lineage>
        <taxon>Bacteria</taxon>
        <taxon>Pseudomonadati</taxon>
        <taxon>Pseudomonadota</taxon>
        <taxon>Alphaproteobacteria</taxon>
        <taxon>Rhodobacterales</taxon>
        <taxon>Paracoccaceae</taxon>
        <taxon>Fertoeibacter</taxon>
    </lineage>
</organism>
<keyword evidence="2" id="KW-0813">Transport</keyword>
<dbReference type="Proteomes" id="UP000484076">
    <property type="component" value="Unassembled WGS sequence"/>
</dbReference>
<feature type="transmembrane region" description="Helical" evidence="9">
    <location>
        <begin position="298"/>
        <end position="318"/>
    </location>
</feature>
<evidence type="ECO:0000313" key="12">
    <source>
        <dbReference type="Proteomes" id="UP000484076"/>
    </source>
</evidence>
<dbReference type="GO" id="GO:0015293">
    <property type="term" value="F:symporter activity"/>
    <property type="evidence" value="ECO:0007669"/>
    <property type="project" value="UniProtKB-KW"/>
</dbReference>
<evidence type="ECO:0000256" key="4">
    <source>
        <dbReference type="ARBA" id="ARBA00022692"/>
    </source>
</evidence>
<feature type="transmembrane region" description="Helical" evidence="9">
    <location>
        <begin position="181"/>
        <end position="200"/>
    </location>
</feature>
<feature type="domain" description="Major facilitator superfamily (MFS) profile" evidence="10">
    <location>
        <begin position="9"/>
        <end position="414"/>
    </location>
</feature>
<feature type="transmembrane region" description="Helical" evidence="9">
    <location>
        <begin position="146"/>
        <end position="169"/>
    </location>
</feature>
<evidence type="ECO:0000259" key="10">
    <source>
        <dbReference type="PROSITE" id="PS50850"/>
    </source>
</evidence>
<feature type="transmembrane region" description="Helical" evidence="9">
    <location>
        <begin position="389"/>
        <end position="407"/>
    </location>
</feature>